<dbReference type="InterPro" id="IPR042463">
    <property type="entry name" value="HNOB_dom_associated_sf"/>
</dbReference>
<evidence type="ECO:0000256" key="9">
    <source>
        <dbReference type="RuleBase" id="RU000405"/>
    </source>
</evidence>
<dbReference type="SUPFAM" id="SSF55073">
    <property type="entry name" value="Nucleotide cyclase"/>
    <property type="match status" value="1"/>
</dbReference>
<keyword evidence="4" id="KW-0963">Cytoplasm</keyword>
<dbReference type="Pfam" id="PF07701">
    <property type="entry name" value="HNOBA"/>
    <property type="match status" value="1"/>
</dbReference>
<dbReference type="PANTHER" id="PTHR45655">
    <property type="entry name" value="GUANYLATE CYCLASE SOLUBLE SUBUNIT BETA-2"/>
    <property type="match status" value="1"/>
</dbReference>
<dbReference type="FunFam" id="3.30.70.1230:FF:000007">
    <property type="entry name" value="Guanylate cyclase soluble subunit alpha-3"/>
    <property type="match status" value="1"/>
</dbReference>
<dbReference type="PANTHER" id="PTHR45655:SF13">
    <property type="entry name" value="SOLUBLE GUANYLATE CYCLASE GCY-32-RELATED"/>
    <property type="match status" value="1"/>
</dbReference>
<feature type="domain" description="Guanylate cyclase" evidence="11">
    <location>
        <begin position="264"/>
        <end position="392"/>
    </location>
</feature>
<comment type="subcellular location">
    <subcellularLocation>
        <location evidence="2">Cytoplasm</location>
    </subcellularLocation>
</comment>
<keyword evidence="12" id="KW-1185">Reference proteome</keyword>
<evidence type="ECO:0000313" key="12">
    <source>
        <dbReference type="Proteomes" id="UP000050794"/>
    </source>
</evidence>
<comment type="similarity">
    <text evidence="9">Belongs to the adenylyl cyclase class-4/guanylyl cyclase family.</text>
</comment>
<keyword evidence="7 9" id="KW-0456">Lyase</keyword>
<dbReference type="GO" id="GO:0004383">
    <property type="term" value="F:guanylate cyclase activity"/>
    <property type="evidence" value="ECO:0007669"/>
    <property type="project" value="UniProtKB-EC"/>
</dbReference>
<comment type="catalytic activity">
    <reaction evidence="1">
        <text>GTP = 3',5'-cyclic GMP + diphosphate</text>
        <dbReference type="Rhea" id="RHEA:13665"/>
        <dbReference type="ChEBI" id="CHEBI:33019"/>
        <dbReference type="ChEBI" id="CHEBI:37565"/>
        <dbReference type="ChEBI" id="CHEBI:57746"/>
        <dbReference type="EC" id="4.6.1.2"/>
    </reaction>
</comment>
<name>A0A183TYL1_TOXCA</name>
<evidence type="ECO:0000256" key="7">
    <source>
        <dbReference type="ARBA" id="ARBA00023239"/>
    </source>
</evidence>
<evidence type="ECO:0000256" key="6">
    <source>
        <dbReference type="ARBA" id="ARBA00023134"/>
    </source>
</evidence>
<dbReference type="Gene3D" id="3.30.70.1230">
    <property type="entry name" value="Nucleotide cyclase"/>
    <property type="match status" value="1"/>
</dbReference>
<dbReference type="Proteomes" id="UP000050794">
    <property type="component" value="Unassembled WGS sequence"/>
</dbReference>
<sequence length="531" mass="59673">LALQPSSIRYCFQGFLDGLDSLHYFIDHVVYQTRLSGPSFRCEPQTDGTLRLHYYSKRNGLYPIVIGSYIKKAYPWCKRHETNLTDILELIHPEVPLTFESIMVFKNSQFVCKLKDIDGQESNVKAVMVKGSMTIVDNGQFMVYLCSLYVTTVRELIDRNLHLSDIQGHDGTRDLIMLNQSRLSQVELNRRLEETTKNLKRMASELETEKHKTDELLSQLMPISVAEALRQGTSVEACNTAIKAIAMLKSKSALVFTGEFAEATLLFTDIVTFTNICAQCTPYDVVTLLNDLYLRFDRLVGLHDVYKVETIGDAYMIVGGVPNKCANHAERVLNVSIGTIMESKSVMSPITNRHIQIRAGVHTGAVVAGVVGVKMPRYCLFGDAVNTANRMESCGIPGRIHVSDPTKKAALQMNPSFVFADRGNVEIKGKGTMHTYFLERNDRKSVWEICNRQRGEGSCDPLLLSIERFVMAQISFGVNASCTDVRNSKQMLLVVNSLTNGPNDNVIIVSFRCLRYGTLKKSHTENWIEKK</sequence>
<evidence type="ECO:0000256" key="8">
    <source>
        <dbReference type="ARBA" id="ARBA00023293"/>
    </source>
</evidence>
<proteinExistence type="inferred from homology"/>
<keyword evidence="8" id="KW-0141">cGMP biosynthesis</keyword>
<dbReference type="GO" id="GO:0005525">
    <property type="term" value="F:GTP binding"/>
    <property type="evidence" value="ECO:0007669"/>
    <property type="project" value="UniProtKB-KW"/>
</dbReference>
<reference evidence="13" key="1">
    <citation type="submission" date="2016-06" db="UniProtKB">
        <authorList>
            <consortium name="WormBaseParasite"/>
        </authorList>
    </citation>
    <scope>IDENTIFICATION</scope>
</reference>
<dbReference type="PROSITE" id="PS50125">
    <property type="entry name" value="GUANYLATE_CYCLASE_2"/>
    <property type="match status" value="1"/>
</dbReference>
<evidence type="ECO:0000259" key="11">
    <source>
        <dbReference type="PROSITE" id="PS50125"/>
    </source>
</evidence>
<evidence type="ECO:0000256" key="3">
    <source>
        <dbReference type="ARBA" id="ARBA00012202"/>
    </source>
</evidence>
<dbReference type="CDD" id="cd07302">
    <property type="entry name" value="CHD"/>
    <property type="match status" value="1"/>
</dbReference>
<evidence type="ECO:0000256" key="10">
    <source>
        <dbReference type="SAM" id="Coils"/>
    </source>
</evidence>
<accession>A0A183TYL1</accession>
<dbReference type="EC" id="4.6.1.2" evidence="3"/>
<dbReference type="WBParaSite" id="TCNE_0000133001-mRNA-1">
    <property type="protein sequence ID" value="TCNE_0000133001-mRNA-1"/>
    <property type="gene ID" value="TCNE_0000133001"/>
</dbReference>
<dbReference type="InterPro" id="IPR024096">
    <property type="entry name" value="NO_sig/Golgi_transp_ligand-bd"/>
</dbReference>
<evidence type="ECO:0000256" key="4">
    <source>
        <dbReference type="ARBA" id="ARBA00022490"/>
    </source>
</evidence>
<evidence type="ECO:0000256" key="5">
    <source>
        <dbReference type="ARBA" id="ARBA00022741"/>
    </source>
</evidence>
<organism evidence="12 13">
    <name type="scientific">Toxocara canis</name>
    <name type="common">Canine roundworm</name>
    <dbReference type="NCBI Taxonomy" id="6265"/>
    <lineage>
        <taxon>Eukaryota</taxon>
        <taxon>Metazoa</taxon>
        <taxon>Ecdysozoa</taxon>
        <taxon>Nematoda</taxon>
        <taxon>Chromadorea</taxon>
        <taxon>Rhabditida</taxon>
        <taxon>Spirurina</taxon>
        <taxon>Ascaridomorpha</taxon>
        <taxon>Ascaridoidea</taxon>
        <taxon>Toxocaridae</taxon>
        <taxon>Toxocara</taxon>
    </lineage>
</organism>
<protein>
    <recommendedName>
        <fullName evidence="3">guanylate cyclase</fullName>
        <ecNumber evidence="3">4.6.1.2</ecNumber>
    </recommendedName>
</protein>
<dbReference type="Gene3D" id="6.10.250.780">
    <property type="match status" value="1"/>
</dbReference>
<feature type="coiled-coil region" evidence="10">
    <location>
        <begin position="185"/>
        <end position="212"/>
    </location>
</feature>
<dbReference type="GO" id="GO:0070482">
    <property type="term" value="P:response to oxygen levels"/>
    <property type="evidence" value="ECO:0007669"/>
    <property type="project" value="TreeGrafter"/>
</dbReference>
<dbReference type="SMART" id="SM00044">
    <property type="entry name" value="CYCc"/>
    <property type="match status" value="1"/>
</dbReference>
<evidence type="ECO:0000256" key="1">
    <source>
        <dbReference type="ARBA" id="ARBA00001436"/>
    </source>
</evidence>
<dbReference type="AlphaFoldDB" id="A0A183TYL1"/>
<evidence type="ECO:0000313" key="13">
    <source>
        <dbReference type="WBParaSite" id="TCNE_0000133001-mRNA-1"/>
    </source>
</evidence>
<dbReference type="InterPro" id="IPR018297">
    <property type="entry name" value="A/G_cyclase_CS"/>
</dbReference>
<dbReference type="InterPro" id="IPR001054">
    <property type="entry name" value="A/G_cyclase"/>
</dbReference>
<dbReference type="GO" id="GO:0019934">
    <property type="term" value="P:cGMP-mediated signaling"/>
    <property type="evidence" value="ECO:0007669"/>
    <property type="project" value="TreeGrafter"/>
</dbReference>
<dbReference type="GO" id="GO:0020037">
    <property type="term" value="F:heme binding"/>
    <property type="evidence" value="ECO:0007669"/>
    <property type="project" value="InterPro"/>
</dbReference>
<dbReference type="InterPro" id="IPR029787">
    <property type="entry name" value="Nucleotide_cyclase"/>
</dbReference>
<dbReference type="PROSITE" id="PS00452">
    <property type="entry name" value="GUANYLATE_CYCLASE_1"/>
    <property type="match status" value="1"/>
</dbReference>
<dbReference type="InterPro" id="IPR011645">
    <property type="entry name" value="HNOB_dom_associated"/>
</dbReference>
<keyword evidence="10" id="KW-0175">Coiled coil</keyword>
<dbReference type="GO" id="GO:0008074">
    <property type="term" value="C:guanylate cyclase complex, soluble"/>
    <property type="evidence" value="ECO:0007669"/>
    <property type="project" value="TreeGrafter"/>
</dbReference>
<evidence type="ECO:0000256" key="2">
    <source>
        <dbReference type="ARBA" id="ARBA00004496"/>
    </source>
</evidence>
<dbReference type="Pfam" id="PF00211">
    <property type="entry name" value="Guanylate_cyc"/>
    <property type="match status" value="1"/>
</dbReference>
<dbReference type="Gene3D" id="3.30.450.260">
    <property type="entry name" value="Haem NO binding associated domain"/>
    <property type="match status" value="1"/>
</dbReference>
<dbReference type="SUPFAM" id="SSF111126">
    <property type="entry name" value="Ligand-binding domain in the NO signalling and Golgi transport"/>
    <property type="match status" value="1"/>
</dbReference>
<keyword evidence="6" id="KW-0342">GTP-binding</keyword>
<keyword evidence="5" id="KW-0547">Nucleotide-binding</keyword>